<accession>A0A096BIK9</accession>
<evidence type="ECO:0000313" key="2">
    <source>
        <dbReference type="EMBL" id="KGG80702.1"/>
    </source>
</evidence>
<dbReference type="AlphaFoldDB" id="A0A096BIK9"/>
<comment type="caution">
    <text evidence="2">The sequence shown here is derived from an EMBL/GenBank/DDBJ whole genome shotgun (WGS) entry which is preliminary data.</text>
</comment>
<dbReference type="SUPFAM" id="SSF109604">
    <property type="entry name" value="HD-domain/PDEase-like"/>
    <property type="match status" value="1"/>
</dbReference>
<evidence type="ECO:0000259" key="1">
    <source>
        <dbReference type="PROSITE" id="PS51832"/>
    </source>
</evidence>
<evidence type="ECO:0000313" key="3">
    <source>
        <dbReference type="Proteomes" id="UP000029622"/>
    </source>
</evidence>
<dbReference type="PANTHER" id="PTHR43155">
    <property type="entry name" value="CYCLIC DI-GMP PHOSPHODIESTERASE PA4108-RELATED"/>
    <property type="match status" value="1"/>
</dbReference>
<dbReference type="PROSITE" id="PS51832">
    <property type="entry name" value="HD_GYP"/>
    <property type="match status" value="1"/>
</dbReference>
<dbReference type="SMART" id="SM00471">
    <property type="entry name" value="HDc"/>
    <property type="match status" value="1"/>
</dbReference>
<protein>
    <recommendedName>
        <fullName evidence="1">HD-GYP domain-containing protein</fullName>
    </recommendedName>
</protein>
<dbReference type="Gene3D" id="1.10.3210.10">
    <property type="entry name" value="Hypothetical protein af1432"/>
    <property type="match status" value="1"/>
</dbReference>
<reference evidence="2 3" key="1">
    <citation type="submission" date="2013-12" db="EMBL/GenBank/DDBJ databases">
        <title>Draft genome sequence of Caloranaerobacter sp. H53214.</title>
        <authorList>
            <person name="Jiang L.J."/>
            <person name="Shao Z.Z."/>
            <person name="Long M.N."/>
        </authorList>
    </citation>
    <scope>NUCLEOTIDE SEQUENCE [LARGE SCALE GENOMIC DNA]</scope>
    <source>
        <strain evidence="2 3">H53214</strain>
    </source>
</reference>
<dbReference type="InterPro" id="IPR037522">
    <property type="entry name" value="HD_GYP_dom"/>
</dbReference>
<dbReference type="InterPro" id="IPR003607">
    <property type="entry name" value="HD/PDEase_dom"/>
</dbReference>
<dbReference type="PANTHER" id="PTHR43155:SF2">
    <property type="entry name" value="CYCLIC DI-GMP PHOSPHODIESTERASE PA4108"/>
    <property type="match status" value="1"/>
</dbReference>
<dbReference type="RefSeq" id="WP_035162926.1">
    <property type="nucleotide sequence ID" value="NZ_AZTB01000017.1"/>
</dbReference>
<dbReference type="EMBL" id="AZTB01000017">
    <property type="protein sequence ID" value="KGG80702.1"/>
    <property type="molecule type" value="Genomic_DNA"/>
</dbReference>
<dbReference type="Proteomes" id="UP000029622">
    <property type="component" value="Unassembled WGS sequence"/>
</dbReference>
<organism evidence="2 3">
    <name type="scientific">Caloranaerobacter azorensis H53214</name>
    <dbReference type="NCBI Taxonomy" id="1156417"/>
    <lineage>
        <taxon>Bacteria</taxon>
        <taxon>Bacillati</taxon>
        <taxon>Bacillota</taxon>
        <taxon>Tissierellia</taxon>
        <taxon>Tissierellales</taxon>
        <taxon>Thermohalobacteraceae</taxon>
        <taxon>Caloranaerobacter</taxon>
    </lineage>
</organism>
<dbReference type="STRING" id="1156417.Y919_04835"/>
<feature type="domain" description="HD-GYP" evidence="1">
    <location>
        <begin position="101"/>
        <end position="297"/>
    </location>
</feature>
<dbReference type="Pfam" id="PF13487">
    <property type="entry name" value="HD_5"/>
    <property type="match status" value="1"/>
</dbReference>
<sequence>MKLIAVENLTQGMRVAKSVYKSNGSVLLSEGMVIKDIYIQKLKALNIKQIYVYDDEDNQNIIKRDTRDKAKDLVKNVINELNVSSEVHIDEIIIIVNQIIEEILSKDELFIRLEEIRAVDEYTFGHSVNVSVLSIITGACLGYTKEKLKELGIGAILHDIGKVRVPNSILNKPDKLTKQEFHEIKKHTIYGYEILKTIKDISETSRIIALYHHERVDGQGYPLSIKGDEIHEFAKIVSIADVYDALTSDRVYKKRIKNYQAVEYLLSMRGHQFDYNITKIFINNIALYSIGEGVILNTGEKGVVIKINRDFPTRPVIRILYDSKGDRLAKPTDVDLMFENSKVIIDTVDDIE</sequence>
<proteinExistence type="predicted"/>
<name>A0A096BIK9_9FIRM</name>
<dbReference type="CDD" id="cd00077">
    <property type="entry name" value="HDc"/>
    <property type="match status" value="1"/>
</dbReference>
<gene>
    <name evidence="2" type="ORF">Y919_04835</name>
</gene>